<gene>
    <name evidence="1" type="ORF">H257_06754</name>
</gene>
<dbReference type="GeneID" id="20808750"/>
<evidence type="ECO:0000313" key="1">
    <source>
        <dbReference type="EMBL" id="ETV80483.1"/>
    </source>
</evidence>
<organism evidence="1">
    <name type="scientific">Aphanomyces astaci</name>
    <name type="common">Crayfish plague agent</name>
    <dbReference type="NCBI Taxonomy" id="112090"/>
    <lineage>
        <taxon>Eukaryota</taxon>
        <taxon>Sar</taxon>
        <taxon>Stramenopiles</taxon>
        <taxon>Oomycota</taxon>
        <taxon>Saprolegniomycetes</taxon>
        <taxon>Saprolegniales</taxon>
        <taxon>Verrucalvaceae</taxon>
        <taxon>Aphanomyces</taxon>
    </lineage>
</organism>
<proteinExistence type="predicted"/>
<protein>
    <submittedName>
        <fullName evidence="1">Uncharacterized protein</fullName>
    </submittedName>
</protein>
<dbReference type="VEuPathDB" id="FungiDB:H257_06754"/>
<dbReference type="AlphaFoldDB" id="W4GNM2"/>
<dbReference type="RefSeq" id="XP_009830407.1">
    <property type="nucleotide sequence ID" value="XM_009832105.1"/>
</dbReference>
<name>W4GNM2_APHAT</name>
<dbReference type="EMBL" id="KI913126">
    <property type="protein sequence ID" value="ETV80483.1"/>
    <property type="molecule type" value="Genomic_DNA"/>
</dbReference>
<reference evidence="1" key="1">
    <citation type="submission" date="2013-12" db="EMBL/GenBank/DDBJ databases">
        <title>The Genome Sequence of Aphanomyces astaci APO3.</title>
        <authorList>
            <consortium name="The Broad Institute Genomics Platform"/>
            <person name="Russ C."/>
            <person name="Tyler B."/>
            <person name="van West P."/>
            <person name="Dieguez-Uribeondo J."/>
            <person name="Young S.K."/>
            <person name="Zeng Q."/>
            <person name="Gargeya S."/>
            <person name="Fitzgerald M."/>
            <person name="Abouelleil A."/>
            <person name="Alvarado L."/>
            <person name="Chapman S.B."/>
            <person name="Gainer-Dewar J."/>
            <person name="Goldberg J."/>
            <person name="Griggs A."/>
            <person name="Gujja S."/>
            <person name="Hansen M."/>
            <person name="Howarth C."/>
            <person name="Imamovic A."/>
            <person name="Ireland A."/>
            <person name="Larimer J."/>
            <person name="McCowan C."/>
            <person name="Murphy C."/>
            <person name="Pearson M."/>
            <person name="Poon T.W."/>
            <person name="Priest M."/>
            <person name="Roberts A."/>
            <person name="Saif S."/>
            <person name="Shea T."/>
            <person name="Sykes S."/>
            <person name="Wortman J."/>
            <person name="Nusbaum C."/>
            <person name="Birren B."/>
        </authorList>
    </citation>
    <scope>NUCLEOTIDE SEQUENCE [LARGE SCALE GENOMIC DNA]</scope>
    <source>
        <strain evidence="1">APO3</strain>
    </source>
</reference>
<accession>W4GNM2</accession>
<sequence length="118" mass="12784">MTTAAISSTATLRSSSKLWSTTQSSNVSSNSAWSSMSLGTFAGMSRGHDKCTDACSMRFLSSRNFFVFNACASSTRRSCSLRSISCFSNAVVSASMRQMSSIRLNSEMRSESARLAMR</sequence>